<organism evidence="2 3">
    <name type="scientific">Streptomyces melanosporofaciens</name>
    <dbReference type="NCBI Taxonomy" id="67327"/>
    <lineage>
        <taxon>Bacteria</taxon>
        <taxon>Bacillati</taxon>
        <taxon>Actinomycetota</taxon>
        <taxon>Actinomycetes</taxon>
        <taxon>Kitasatosporales</taxon>
        <taxon>Streptomycetaceae</taxon>
        <taxon>Streptomyces</taxon>
        <taxon>Streptomyces violaceusniger group</taxon>
    </lineage>
</organism>
<dbReference type="AlphaFoldDB" id="A0A1H4IDA7"/>
<dbReference type="SUPFAM" id="SSF55729">
    <property type="entry name" value="Acyl-CoA N-acyltransferases (Nat)"/>
    <property type="match status" value="1"/>
</dbReference>
<reference evidence="3" key="1">
    <citation type="submission" date="2016-10" db="EMBL/GenBank/DDBJ databases">
        <authorList>
            <person name="Varghese N."/>
            <person name="Submissions S."/>
        </authorList>
    </citation>
    <scope>NUCLEOTIDE SEQUENCE [LARGE SCALE GENOMIC DNA]</scope>
    <source>
        <strain evidence="3">DSM 40318</strain>
    </source>
</reference>
<feature type="domain" description="N-acetyltransferase" evidence="1">
    <location>
        <begin position="10"/>
        <end position="190"/>
    </location>
</feature>
<accession>A0A1H4IDA7</accession>
<dbReference type="InterPro" id="IPR000182">
    <property type="entry name" value="GNAT_dom"/>
</dbReference>
<dbReference type="RefSeq" id="WP_093459831.1">
    <property type="nucleotide sequence ID" value="NZ_FNST01000001.1"/>
</dbReference>
<name>A0A1H4IDA7_STRMJ</name>
<sequence>MTAPSTRADVVIRTYGPGQVPPLLSLLADIWADAHPELVDNPGAEAMGLSVPALHRQITGHLKHHQGLVLVVAYERGTAVGFGYGFPCSADYWFGPGLVDQVPEDARTERLMGLCELAVRPPWQTRGIGTRLHAALITAINPRWSSLLALPSNQRGQDLYTRLGYQHAGSYQNTTDGPDFDLLLLHVTADQS</sequence>
<keyword evidence="3" id="KW-1185">Reference proteome</keyword>
<dbReference type="PROSITE" id="PS51186">
    <property type="entry name" value="GNAT"/>
    <property type="match status" value="1"/>
</dbReference>
<evidence type="ECO:0000313" key="2">
    <source>
        <dbReference type="EMBL" id="SEB31298.1"/>
    </source>
</evidence>
<evidence type="ECO:0000313" key="3">
    <source>
        <dbReference type="Proteomes" id="UP000198609"/>
    </source>
</evidence>
<proteinExistence type="predicted"/>
<protein>
    <submittedName>
        <fullName evidence="2">Acetyltransferase (GNAT) family protein</fullName>
    </submittedName>
</protein>
<keyword evidence="2" id="KW-0808">Transferase</keyword>
<dbReference type="Proteomes" id="UP000198609">
    <property type="component" value="Unassembled WGS sequence"/>
</dbReference>
<dbReference type="Gene3D" id="3.40.630.30">
    <property type="match status" value="1"/>
</dbReference>
<gene>
    <name evidence="2" type="ORF">SAMN04490356_0408</name>
</gene>
<dbReference type="Pfam" id="PF13508">
    <property type="entry name" value="Acetyltransf_7"/>
    <property type="match status" value="1"/>
</dbReference>
<dbReference type="InterPro" id="IPR016181">
    <property type="entry name" value="Acyl_CoA_acyltransferase"/>
</dbReference>
<evidence type="ECO:0000259" key="1">
    <source>
        <dbReference type="PROSITE" id="PS51186"/>
    </source>
</evidence>
<dbReference type="EMBL" id="FNST01000001">
    <property type="protein sequence ID" value="SEB31298.1"/>
    <property type="molecule type" value="Genomic_DNA"/>
</dbReference>
<dbReference type="GO" id="GO:0016747">
    <property type="term" value="F:acyltransferase activity, transferring groups other than amino-acyl groups"/>
    <property type="evidence" value="ECO:0007669"/>
    <property type="project" value="InterPro"/>
</dbReference>